<proteinExistence type="predicted"/>
<dbReference type="GO" id="GO:0016301">
    <property type="term" value="F:kinase activity"/>
    <property type="evidence" value="ECO:0007669"/>
    <property type="project" value="UniProtKB-KW"/>
</dbReference>
<comment type="caution">
    <text evidence="5">The sequence shown here is derived from an EMBL/GenBank/DDBJ whole genome shotgun (WGS) entry which is preliminary data.</text>
</comment>
<dbReference type="EMBL" id="JBHUCM010000001">
    <property type="protein sequence ID" value="MFD1535518.1"/>
    <property type="molecule type" value="Genomic_DNA"/>
</dbReference>
<protein>
    <submittedName>
        <fullName evidence="5">Sensor histidine kinase</fullName>
    </submittedName>
</protein>
<keyword evidence="3" id="KW-0902">Two-component regulatory system</keyword>
<organism evidence="5 6">
    <name type="scientific">Nonomuraea guangzhouensis</name>
    <dbReference type="NCBI Taxonomy" id="1291555"/>
    <lineage>
        <taxon>Bacteria</taxon>
        <taxon>Bacillati</taxon>
        <taxon>Actinomycetota</taxon>
        <taxon>Actinomycetes</taxon>
        <taxon>Streptosporangiales</taxon>
        <taxon>Streptosporangiaceae</taxon>
        <taxon>Nonomuraea</taxon>
    </lineage>
</organism>
<dbReference type="PROSITE" id="PS50109">
    <property type="entry name" value="HIS_KIN"/>
    <property type="match status" value="1"/>
</dbReference>
<dbReference type="SMART" id="SM00387">
    <property type="entry name" value="HATPase_c"/>
    <property type="match status" value="1"/>
</dbReference>
<reference evidence="6" key="1">
    <citation type="journal article" date="2019" name="Int. J. Syst. Evol. Microbiol.">
        <title>The Global Catalogue of Microorganisms (GCM) 10K type strain sequencing project: providing services to taxonomists for standard genome sequencing and annotation.</title>
        <authorList>
            <consortium name="The Broad Institute Genomics Platform"/>
            <consortium name="The Broad Institute Genome Sequencing Center for Infectious Disease"/>
            <person name="Wu L."/>
            <person name="Ma J."/>
        </authorList>
    </citation>
    <scope>NUCLEOTIDE SEQUENCE [LARGE SCALE GENOMIC DNA]</scope>
    <source>
        <strain evidence="6">CGMCC 1.15399</strain>
    </source>
</reference>
<evidence type="ECO:0000256" key="2">
    <source>
        <dbReference type="ARBA" id="ARBA00022777"/>
    </source>
</evidence>
<evidence type="ECO:0000313" key="5">
    <source>
        <dbReference type="EMBL" id="MFD1535518.1"/>
    </source>
</evidence>
<dbReference type="InterPro" id="IPR011712">
    <property type="entry name" value="Sig_transdc_His_kin_sub3_dim/P"/>
</dbReference>
<evidence type="ECO:0000259" key="4">
    <source>
        <dbReference type="PROSITE" id="PS50109"/>
    </source>
</evidence>
<dbReference type="RefSeq" id="WP_219536746.1">
    <property type="nucleotide sequence ID" value="NZ_JAHKRM010000032.1"/>
</dbReference>
<dbReference type="InterPro" id="IPR003594">
    <property type="entry name" value="HATPase_dom"/>
</dbReference>
<feature type="domain" description="Histidine kinase" evidence="4">
    <location>
        <begin position="117"/>
        <end position="308"/>
    </location>
</feature>
<evidence type="ECO:0000256" key="3">
    <source>
        <dbReference type="ARBA" id="ARBA00023012"/>
    </source>
</evidence>
<accession>A0ABW4FYB1</accession>
<keyword evidence="6" id="KW-1185">Reference proteome</keyword>
<keyword evidence="2 5" id="KW-0418">Kinase</keyword>
<gene>
    <name evidence="5" type="ORF">ACFSJ0_00650</name>
</gene>
<dbReference type="Pfam" id="PF02518">
    <property type="entry name" value="HATPase_c"/>
    <property type="match status" value="1"/>
</dbReference>
<dbReference type="CDD" id="cd16917">
    <property type="entry name" value="HATPase_UhpB-NarQ-NarX-like"/>
    <property type="match status" value="1"/>
</dbReference>
<dbReference type="PANTHER" id="PTHR24421">
    <property type="entry name" value="NITRATE/NITRITE SENSOR PROTEIN NARX-RELATED"/>
    <property type="match status" value="1"/>
</dbReference>
<keyword evidence="1" id="KW-0808">Transferase</keyword>
<evidence type="ECO:0000256" key="1">
    <source>
        <dbReference type="ARBA" id="ARBA00022679"/>
    </source>
</evidence>
<evidence type="ECO:0000313" key="6">
    <source>
        <dbReference type="Proteomes" id="UP001597097"/>
    </source>
</evidence>
<dbReference type="InterPro" id="IPR005467">
    <property type="entry name" value="His_kinase_dom"/>
</dbReference>
<dbReference type="InterPro" id="IPR050482">
    <property type="entry name" value="Sensor_HK_TwoCompSys"/>
</dbReference>
<dbReference type="Proteomes" id="UP001597097">
    <property type="component" value="Unassembled WGS sequence"/>
</dbReference>
<name>A0ABW4FYB1_9ACTN</name>
<dbReference type="Pfam" id="PF07730">
    <property type="entry name" value="HisKA_3"/>
    <property type="match status" value="1"/>
</dbReference>
<sequence length="311" mass="34699">MIAHYATILMDVAEELRDPDIVLGGGNLDLIQEIAASRARSRIHPTESLRAAGVLFDVTLDWLARTMNRDALSDQVFLDVVRFLNASLTRRIRDASAWYASFLLHEVHRDQTYERGRIARELHDRVSYGVLVTRQRLEASRRIFDDDPLAAMEKVAEAQDAIEDAMESIRKLINDLRFSNAVDNLQKALIALLSEMAGEVRHRVIVSGDENRLTCEVRDEVYLIVREALRNALSHSAPTEVAVRIDIAPHELRASIGDDGTGFDPLTVESGAGLAIMEERAKLLGGSVAITSRPRIGTMVELLIPILRESE</sequence>